<dbReference type="Proteomes" id="UP001142055">
    <property type="component" value="Chromosome 3"/>
</dbReference>
<organism evidence="8 9">
    <name type="scientific">Blomia tropicalis</name>
    <name type="common">Mite</name>
    <dbReference type="NCBI Taxonomy" id="40697"/>
    <lineage>
        <taxon>Eukaryota</taxon>
        <taxon>Metazoa</taxon>
        <taxon>Ecdysozoa</taxon>
        <taxon>Arthropoda</taxon>
        <taxon>Chelicerata</taxon>
        <taxon>Arachnida</taxon>
        <taxon>Acari</taxon>
        <taxon>Acariformes</taxon>
        <taxon>Sarcoptiformes</taxon>
        <taxon>Astigmata</taxon>
        <taxon>Glycyphagoidea</taxon>
        <taxon>Echimyopodidae</taxon>
        <taxon>Blomia</taxon>
    </lineage>
</organism>
<evidence type="ECO:0000256" key="6">
    <source>
        <dbReference type="ARBA" id="ARBA00022927"/>
    </source>
</evidence>
<dbReference type="InterPro" id="IPR036390">
    <property type="entry name" value="WH_DNA-bd_sf"/>
</dbReference>
<evidence type="ECO:0000313" key="8">
    <source>
        <dbReference type="EMBL" id="KAJ6217953.1"/>
    </source>
</evidence>
<keyword evidence="4" id="KW-0813">Transport</keyword>
<dbReference type="OrthoDB" id="245150at2759"/>
<evidence type="ECO:0000256" key="1">
    <source>
        <dbReference type="ARBA" id="ARBA00004496"/>
    </source>
</evidence>
<evidence type="ECO:0000313" key="9">
    <source>
        <dbReference type="Proteomes" id="UP001142055"/>
    </source>
</evidence>
<dbReference type="InterPro" id="IPR008570">
    <property type="entry name" value="ESCRT-II_cplx_Vps25-sub"/>
</dbReference>
<dbReference type="GO" id="GO:0042803">
    <property type="term" value="F:protein homodimerization activity"/>
    <property type="evidence" value="ECO:0007669"/>
    <property type="project" value="TreeGrafter"/>
</dbReference>
<evidence type="ECO:0000256" key="7">
    <source>
        <dbReference type="ARBA" id="ARBA00030094"/>
    </source>
</evidence>
<comment type="subcellular location">
    <subcellularLocation>
        <location evidence="1">Cytoplasm</location>
    </subcellularLocation>
</comment>
<dbReference type="FunFam" id="1.10.10.570:FF:000003">
    <property type="entry name" value="Vacuolar protein-sorting-associated protein 25"/>
    <property type="match status" value="1"/>
</dbReference>
<dbReference type="Pfam" id="PF05871">
    <property type="entry name" value="ESCRT-II"/>
    <property type="match status" value="1"/>
</dbReference>
<evidence type="ECO:0000256" key="4">
    <source>
        <dbReference type="ARBA" id="ARBA00022448"/>
    </source>
</evidence>
<evidence type="ECO:0000256" key="3">
    <source>
        <dbReference type="ARBA" id="ARBA00017934"/>
    </source>
</evidence>
<dbReference type="PANTHER" id="PTHR13149:SF0">
    <property type="entry name" value="VACUOLAR PROTEIN-SORTING-ASSOCIATED PROTEIN 25"/>
    <property type="match status" value="1"/>
</dbReference>
<keyword evidence="9" id="KW-1185">Reference proteome</keyword>
<comment type="caution">
    <text evidence="8">The sequence shown here is derived from an EMBL/GenBank/DDBJ whole genome shotgun (WGS) entry which is preliminary data.</text>
</comment>
<dbReference type="Gene3D" id="1.10.10.10">
    <property type="entry name" value="Winged helix-like DNA-binding domain superfamily/Winged helix DNA-binding domain"/>
    <property type="match status" value="1"/>
</dbReference>
<dbReference type="Gene3D" id="1.10.10.570">
    <property type="entry name" value="Winged helix' DNA-binding domain. Chain C. Domain 1"/>
    <property type="match status" value="1"/>
</dbReference>
<sequence>MSNYWQYEFPPFFTIQPNDETRRLQMDAWCEIILDHCRRNRQFVLNIGESLTTPPFRNNSIDRALTEESLITILNDMMKRGRIEWIHNNESTEKKKKDSEPVGTSCLVYWNKPEEWAEIIHNWAVSKGYSNTVCTFYEIVDDDNSDESLSGLDQRILLKSCQLLERDGKATVMKLDNSFGVKFL</sequence>
<protein>
    <recommendedName>
        <fullName evidence="3">Vacuolar protein-sorting-associated protein 25</fullName>
    </recommendedName>
    <alternativeName>
        <fullName evidence="7">ESCRT-II complex subunit VPS25</fullName>
    </alternativeName>
</protein>
<dbReference type="FunFam" id="1.10.10.10:FF:000141">
    <property type="entry name" value="vacuolar protein-sorting-associated protein 25"/>
    <property type="match status" value="1"/>
</dbReference>
<dbReference type="GO" id="GO:0043328">
    <property type="term" value="P:protein transport to vacuole involved in ubiquitin-dependent protein catabolic process via the multivesicular body sorting pathway"/>
    <property type="evidence" value="ECO:0007669"/>
    <property type="project" value="TreeGrafter"/>
</dbReference>
<evidence type="ECO:0000256" key="5">
    <source>
        <dbReference type="ARBA" id="ARBA00022490"/>
    </source>
</evidence>
<evidence type="ECO:0000256" key="2">
    <source>
        <dbReference type="ARBA" id="ARBA00009674"/>
    </source>
</evidence>
<dbReference type="EMBL" id="JAPWDV010000003">
    <property type="protein sequence ID" value="KAJ6217953.1"/>
    <property type="molecule type" value="Genomic_DNA"/>
</dbReference>
<dbReference type="GO" id="GO:0000814">
    <property type="term" value="C:ESCRT II complex"/>
    <property type="evidence" value="ECO:0007669"/>
    <property type="project" value="InterPro"/>
</dbReference>
<dbReference type="InterPro" id="IPR014041">
    <property type="entry name" value="ESCRT-II_cplx_Vps25-sub_N"/>
</dbReference>
<keyword evidence="5" id="KW-0963">Cytoplasm</keyword>
<reference evidence="8" key="1">
    <citation type="submission" date="2022-12" db="EMBL/GenBank/DDBJ databases">
        <title>Genome assemblies of Blomia tropicalis.</title>
        <authorList>
            <person name="Cui Y."/>
        </authorList>
    </citation>
    <scope>NUCLEOTIDE SEQUENCE</scope>
    <source>
        <tissue evidence="8">Adult mites</tissue>
    </source>
</reference>
<proteinExistence type="inferred from homology"/>
<keyword evidence="6" id="KW-0653">Protein transport</keyword>
<accession>A0A9Q0M0S2</accession>
<dbReference type="AlphaFoldDB" id="A0A9Q0M0S2"/>
<dbReference type="PANTHER" id="PTHR13149">
    <property type="entry name" value="VACUOLAR PROTEIN SORTING-ASSOCIATED PROTEIN VPS25"/>
    <property type="match status" value="1"/>
</dbReference>
<dbReference type="OMA" id="TRCLIMW"/>
<dbReference type="GO" id="GO:0016236">
    <property type="term" value="P:macroautophagy"/>
    <property type="evidence" value="ECO:0007669"/>
    <property type="project" value="UniProtKB-ARBA"/>
</dbReference>
<comment type="similarity">
    <text evidence="2">Belongs to the VPS25 family.</text>
</comment>
<gene>
    <name evidence="8" type="ORF">RDWZM_009110</name>
</gene>
<dbReference type="InterPro" id="IPR036388">
    <property type="entry name" value="WH-like_DNA-bd_sf"/>
</dbReference>
<dbReference type="SUPFAM" id="SSF46785">
    <property type="entry name" value="Winged helix' DNA-binding domain"/>
    <property type="match status" value="2"/>
</dbReference>
<dbReference type="GO" id="GO:0005198">
    <property type="term" value="F:structural molecule activity"/>
    <property type="evidence" value="ECO:0007669"/>
    <property type="project" value="TreeGrafter"/>
</dbReference>
<name>A0A9Q0M0S2_BLOTA</name>